<evidence type="ECO:0000313" key="2">
    <source>
        <dbReference type="EMBL" id="GJE53817.1"/>
    </source>
</evidence>
<reference evidence="2" key="2">
    <citation type="submission" date="2021-08" db="EMBL/GenBank/DDBJ databases">
        <authorList>
            <person name="Tani A."/>
            <person name="Ola A."/>
            <person name="Ogura Y."/>
            <person name="Katsura K."/>
            <person name="Hayashi T."/>
        </authorList>
    </citation>
    <scope>NUCLEOTIDE SEQUENCE</scope>
    <source>
        <strain evidence="2">DSM 23674</strain>
    </source>
</reference>
<keyword evidence="3" id="KW-1185">Reference proteome</keyword>
<keyword evidence="1" id="KW-0472">Membrane</keyword>
<comment type="caution">
    <text evidence="2">The sequence shown here is derived from an EMBL/GenBank/DDBJ whole genome shotgun (WGS) entry which is preliminary data.</text>
</comment>
<name>A0ABQ4TGA9_9HYPH</name>
<evidence type="ECO:0000313" key="3">
    <source>
        <dbReference type="Proteomes" id="UP001055101"/>
    </source>
</evidence>
<reference evidence="2" key="1">
    <citation type="journal article" date="2021" name="Front. Microbiol.">
        <title>Comprehensive Comparative Genomics and Phenotyping of Methylobacterium Species.</title>
        <authorList>
            <person name="Alessa O."/>
            <person name="Ogura Y."/>
            <person name="Fujitani Y."/>
            <person name="Takami H."/>
            <person name="Hayashi T."/>
            <person name="Sahin N."/>
            <person name="Tani A."/>
        </authorList>
    </citation>
    <scope>NUCLEOTIDE SEQUENCE</scope>
    <source>
        <strain evidence="2">DSM 23674</strain>
    </source>
</reference>
<accession>A0ABQ4TGA9</accession>
<keyword evidence="1" id="KW-1133">Transmembrane helix</keyword>
<sequence length="53" mass="5784">MDYRFLACTNAIAFSPTDILPLTPRAKLLMMTETLISLLTVALVAARAVNFLA</sequence>
<organism evidence="2 3">
    <name type="scientific">Methylobacterium thuringiense</name>
    <dbReference type="NCBI Taxonomy" id="1003091"/>
    <lineage>
        <taxon>Bacteria</taxon>
        <taxon>Pseudomonadati</taxon>
        <taxon>Pseudomonadota</taxon>
        <taxon>Alphaproteobacteria</taxon>
        <taxon>Hyphomicrobiales</taxon>
        <taxon>Methylobacteriaceae</taxon>
        <taxon>Methylobacterium</taxon>
    </lineage>
</organism>
<proteinExistence type="predicted"/>
<protein>
    <submittedName>
        <fullName evidence="2">Uncharacterized protein</fullName>
    </submittedName>
</protein>
<dbReference type="Proteomes" id="UP001055101">
    <property type="component" value="Unassembled WGS sequence"/>
</dbReference>
<dbReference type="EMBL" id="BPRA01000001">
    <property type="protein sequence ID" value="GJE53817.1"/>
    <property type="molecule type" value="Genomic_DNA"/>
</dbReference>
<evidence type="ECO:0000256" key="1">
    <source>
        <dbReference type="SAM" id="Phobius"/>
    </source>
</evidence>
<dbReference type="RefSeq" id="WP_238230450.1">
    <property type="nucleotide sequence ID" value="NZ_BPRA01000001.1"/>
</dbReference>
<keyword evidence="1" id="KW-0812">Transmembrane</keyword>
<gene>
    <name evidence="2" type="ORF">EKPJFOCH_0285</name>
</gene>
<feature type="transmembrane region" description="Helical" evidence="1">
    <location>
        <begin position="28"/>
        <end position="49"/>
    </location>
</feature>